<feature type="compositionally biased region" description="Polar residues" evidence="1">
    <location>
        <begin position="85"/>
        <end position="97"/>
    </location>
</feature>
<dbReference type="EMBL" id="JAWDGP010007507">
    <property type="protein sequence ID" value="KAK3715466.1"/>
    <property type="molecule type" value="Genomic_DNA"/>
</dbReference>
<feature type="region of interest" description="Disordered" evidence="1">
    <location>
        <begin position="1"/>
        <end position="132"/>
    </location>
</feature>
<sequence length="303" mass="35399">MEGHEEQLKENKENNNGYAKKKMSAKERMQAYRARLKANKAQHDKVKEKDRKRKKESYTSVSSMSDRQHRKKKKQWKASKRTWRQSKQQSGQDSSPGNKEESANLGTPRAASTQKLSRQKIKSLEKQSQERKELKLQVQQLEMKLRKEEKLKEMYRKRCHRSTKSTPPPDTPTKQTNNLLRGAVIGSRKKFQGVKRKLQYHFALIKQLKSVRRNKKKSLIHIFHGEVLKKYNLVHVFRNDVGFYGGKARSKKSSNSHPSIFKIQNFFLRLDVSKVAAGKKNKSAEEKLLSREESCWTLCLTST</sequence>
<dbReference type="AlphaFoldDB" id="A0AAE0XV09"/>
<protein>
    <submittedName>
        <fullName evidence="2">Uncharacterized protein</fullName>
    </submittedName>
</protein>
<evidence type="ECO:0000313" key="2">
    <source>
        <dbReference type="EMBL" id="KAK3715466.1"/>
    </source>
</evidence>
<reference evidence="2" key="1">
    <citation type="journal article" date="2023" name="G3 (Bethesda)">
        <title>A reference genome for the long-term kleptoplast-retaining sea slug Elysia crispata morphotype clarki.</title>
        <authorList>
            <person name="Eastman K.E."/>
            <person name="Pendleton A.L."/>
            <person name="Shaikh M.A."/>
            <person name="Suttiyut T."/>
            <person name="Ogas R."/>
            <person name="Tomko P."/>
            <person name="Gavelis G."/>
            <person name="Widhalm J.R."/>
            <person name="Wisecaver J.H."/>
        </authorList>
    </citation>
    <scope>NUCLEOTIDE SEQUENCE</scope>
    <source>
        <strain evidence="2">ECLA1</strain>
    </source>
</reference>
<feature type="region of interest" description="Disordered" evidence="1">
    <location>
        <begin position="156"/>
        <end position="177"/>
    </location>
</feature>
<accession>A0AAE0XV09</accession>
<feature type="compositionally biased region" description="Basic residues" evidence="1">
    <location>
        <begin position="68"/>
        <end position="84"/>
    </location>
</feature>
<name>A0AAE0XV09_9GAST</name>
<feature type="compositionally biased region" description="Basic and acidic residues" evidence="1">
    <location>
        <begin position="122"/>
        <end position="132"/>
    </location>
</feature>
<proteinExistence type="predicted"/>
<evidence type="ECO:0000313" key="3">
    <source>
        <dbReference type="Proteomes" id="UP001283361"/>
    </source>
</evidence>
<organism evidence="2 3">
    <name type="scientific">Elysia crispata</name>
    <name type="common">lettuce slug</name>
    <dbReference type="NCBI Taxonomy" id="231223"/>
    <lineage>
        <taxon>Eukaryota</taxon>
        <taxon>Metazoa</taxon>
        <taxon>Spiralia</taxon>
        <taxon>Lophotrochozoa</taxon>
        <taxon>Mollusca</taxon>
        <taxon>Gastropoda</taxon>
        <taxon>Heterobranchia</taxon>
        <taxon>Euthyneura</taxon>
        <taxon>Panpulmonata</taxon>
        <taxon>Sacoglossa</taxon>
        <taxon>Placobranchoidea</taxon>
        <taxon>Plakobranchidae</taxon>
        <taxon>Elysia</taxon>
    </lineage>
</organism>
<dbReference type="Proteomes" id="UP001283361">
    <property type="component" value="Unassembled WGS sequence"/>
</dbReference>
<gene>
    <name evidence="2" type="ORF">RRG08_003195</name>
</gene>
<evidence type="ECO:0000256" key="1">
    <source>
        <dbReference type="SAM" id="MobiDB-lite"/>
    </source>
</evidence>
<feature type="compositionally biased region" description="Basic and acidic residues" evidence="1">
    <location>
        <begin position="1"/>
        <end position="13"/>
    </location>
</feature>
<comment type="caution">
    <text evidence="2">The sequence shown here is derived from an EMBL/GenBank/DDBJ whole genome shotgun (WGS) entry which is preliminary data.</text>
</comment>
<keyword evidence="3" id="KW-1185">Reference proteome</keyword>